<evidence type="ECO:0000313" key="2">
    <source>
        <dbReference type="Proteomes" id="UP000183832"/>
    </source>
</evidence>
<protein>
    <submittedName>
        <fullName evidence="1">CLUMA_CG002415, isoform A</fullName>
    </submittedName>
</protein>
<dbReference type="EMBL" id="CVRI01000009">
    <property type="protein sequence ID" value="CRK88639.1"/>
    <property type="molecule type" value="Genomic_DNA"/>
</dbReference>
<dbReference type="AlphaFoldDB" id="A0A1J1HKQ4"/>
<name>A0A1J1HKQ4_9DIPT</name>
<evidence type="ECO:0000313" key="1">
    <source>
        <dbReference type="EMBL" id="CRK88639.1"/>
    </source>
</evidence>
<organism evidence="1 2">
    <name type="scientific">Clunio marinus</name>
    <dbReference type="NCBI Taxonomy" id="568069"/>
    <lineage>
        <taxon>Eukaryota</taxon>
        <taxon>Metazoa</taxon>
        <taxon>Ecdysozoa</taxon>
        <taxon>Arthropoda</taxon>
        <taxon>Hexapoda</taxon>
        <taxon>Insecta</taxon>
        <taxon>Pterygota</taxon>
        <taxon>Neoptera</taxon>
        <taxon>Endopterygota</taxon>
        <taxon>Diptera</taxon>
        <taxon>Nematocera</taxon>
        <taxon>Chironomoidea</taxon>
        <taxon>Chironomidae</taxon>
        <taxon>Clunio</taxon>
    </lineage>
</organism>
<proteinExistence type="predicted"/>
<reference evidence="1 2" key="1">
    <citation type="submission" date="2015-04" db="EMBL/GenBank/DDBJ databases">
        <authorList>
            <person name="Syromyatnikov M.Y."/>
            <person name="Popov V.N."/>
        </authorList>
    </citation>
    <scope>NUCLEOTIDE SEQUENCE [LARGE SCALE GENOMIC DNA]</scope>
</reference>
<dbReference type="Proteomes" id="UP000183832">
    <property type="component" value="Unassembled WGS sequence"/>
</dbReference>
<accession>A0A1J1HKQ4</accession>
<gene>
    <name evidence="1" type="ORF">CLUMA_CG002415</name>
</gene>
<keyword evidence="2" id="KW-1185">Reference proteome</keyword>
<sequence>MRTTSTVLKHFSTLFFKLNLQNSLKQGTNKIFYKVEKKDLFNSNELSGYKYFIIGPIRPFPAVYEVSNSKRKSFYKLKASPYEVTKSESDKEEIEKL</sequence>